<feature type="transmembrane region" description="Helical" evidence="1">
    <location>
        <begin position="119"/>
        <end position="137"/>
    </location>
</feature>
<protein>
    <submittedName>
        <fullName evidence="2">Uncharacterized protein</fullName>
    </submittedName>
</protein>
<name>A0ABX7SQL2_9FLAO</name>
<evidence type="ECO:0000313" key="2">
    <source>
        <dbReference type="EMBL" id="QTD36512.1"/>
    </source>
</evidence>
<gene>
    <name evidence="2" type="ORF">JL193_10165</name>
</gene>
<keyword evidence="1" id="KW-0472">Membrane</keyword>
<keyword evidence="3" id="KW-1185">Reference proteome</keyword>
<evidence type="ECO:0000256" key="1">
    <source>
        <dbReference type="SAM" id="Phobius"/>
    </source>
</evidence>
<evidence type="ECO:0000313" key="3">
    <source>
        <dbReference type="Proteomes" id="UP000663935"/>
    </source>
</evidence>
<dbReference type="EMBL" id="CP071795">
    <property type="protein sequence ID" value="QTD36512.1"/>
    <property type="molecule type" value="Genomic_DNA"/>
</dbReference>
<feature type="transmembrane region" description="Helical" evidence="1">
    <location>
        <begin position="94"/>
        <end position="113"/>
    </location>
</feature>
<sequence>MELTNEQVLQIDNYVYVSGVKFFDVRSEIVDHFASKLEEKLTANPNVDIEKEIIEIHKNFGANGFRDFIEQKKKSVKKKFYVLTLRHLKTFFTLPKIIISTAIFVALVFTMNLLVDKEMFFSILSAILLALAFRLLYNVNMRDTNKHTFLVLSLTMHFFNVFYLMVLIFNLFTRNRNNDDFLNNTSNYTQIGIFVVLLLFYWSGESVFYQNKDEMKKQYPTIKI</sequence>
<dbReference type="Proteomes" id="UP000663935">
    <property type="component" value="Chromosome"/>
</dbReference>
<dbReference type="RefSeq" id="WP_207970698.1">
    <property type="nucleotide sequence ID" value="NZ_CP071795.1"/>
</dbReference>
<keyword evidence="1" id="KW-0812">Transmembrane</keyword>
<reference evidence="2 3" key="1">
    <citation type="submission" date="2021-03" db="EMBL/GenBank/DDBJ databases">
        <title>Complete genome of Polaribacter_sp.G4M1.</title>
        <authorList>
            <person name="Jeong S.W."/>
            <person name="Bae J.W."/>
        </authorList>
    </citation>
    <scope>NUCLEOTIDE SEQUENCE [LARGE SCALE GENOMIC DNA]</scope>
    <source>
        <strain evidence="2 3">G4M1</strain>
    </source>
</reference>
<organism evidence="2 3">
    <name type="scientific">Polaribacter batillariae</name>
    <dbReference type="NCBI Taxonomy" id="2808900"/>
    <lineage>
        <taxon>Bacteria</taxon>
        <taxon>Pseudomonadati</taxon>
        <taxon>Bacteroidota</taxon>
        <taxon>Flavobacteriia</taxon>
        <taxon>Flavobacteriales</taxon>
        <taxon>Flavobacteriaceae</taxon>
    </lineage>
</organism>
<accession>A0ABX7SQL2</accession>
<feature type="transmembrane region" description="Helical" evidence="1">
    <location>
        <begin position="149"/>
        <end position="171"/>
    </location>
</feature>
<feature type="transmembrane region" description="Helical" evidence="1">
    <location>
        <begin position="191"/>
        <end position="209"/>
    </location>
</feature>
<keyword evidence="1" id="KW-1133">Transmembrane helix</keyword>
<proteinExistence type="predicted"/>